<organism evidence="1">
    <name type="scientific">Streptomyces sp. R33</name>
    <dbReference type="NCBI Taxonomy" id="3238629"/>
    <lineage>
        <taxon>Bacteria</taxon>
        <taxon>Bacillati</taxon>
        <taxon>Actinomycetota</taxon>
        <taxon>Actinomycetes</taxon>
        <taxon>Kitasatosporales</taxon>
        <taxon>Streptomycetaceae</taxon>
        <taxon>Streptomyces</taxon>
    </lineage>
</organism>
<dbReference type="AlphaFoldDB" id="A0AB39XV67"/>
<gene>
    <name evidence="1" type="ORF">AB5J51_01045</name>
</gene>
<reference evidence="1" key="1">
    <citation type="submission" date="2024-08" db="EMBL/GenBank/DDBJ databases">
        <authorList>
            <person name="Yu S.T."/>
        </authorList>
    </citation>
    <scope>NUCLEOTIDE SEQUENCE</scope>
    <source>
        <strain evidence="1">R33</strain>
    </source>
</reference>
<sequence>MADFTNRRQITSVAQLTPIQAEQIALCGAAYDDEDLPADRRLSSDPEDESVLSFCELWDVVADQSPVYEAWFYQSDSGSIFLAGTTEMVAQIMQCGLECDDEERELELGAAMVRAGLLPSGDSEFERFCRAADETL</sequence>
<dbReference type="EMBL" id="CP165727">
    <property type="protein sequence ID" value="XDV61652.1"/>
    <property type="molecule type" value="Genomic_DNA"/>
</dbReference>
<evidence type="ECO:0000313" key="1">
    <source>
        <dbReference type="EMBL" id="XDV61652.1"/>
    </source>
</evidence>
<dbReference type="RefSeq" id="WP_369776425.1">
    <property type="nucleotide sequence ID" value="NZ_CP165727.1"/>
</dbReference>
<accession>A0AB39XV67</accession>
<name>A0AB39XV67_9ACTN</name>
<proteinExistence type="predicted"/>
<protein>
    <submittedName>
        <fullName evidence="1">Uncharacterized protein</fullName>
    </submittedName>
</protein>